<feature type="non-terminal residue" evidence="2">
    <location>
        <position position="1"/>
    </location>
</feature>
<reference evidence="2" key="1">
    <citation type="submission" date="2022-04" db="EMBL/GenBank/DDBJ databases">
        <authorList>
            <person name="Xu L."/>
            <person name="Lv Z."/>
        </authorList>
    </citation>
    <scope>NUCLEOTIDE SEQUENCE</scope>
    <source>
        <strain evidence="2">LV_2022a</strain>
    </source>
</reference>
<keyword evidence="1" id="KW-1133">Transmembrane helix</keyword>
<dbReference type="AlphaFoldDB" id="A0AAE1Z7A4"/>
<dbReference type="EMBL" id="JALJAT010000006">
    <property type="protein sequence ID" value="KAK4468418.1"/>
    <property type="molecule type" value="Genomic_DNA"/>
</dbReference>
<organism evidence="2 3">
    <name type="scientific">Schistosoma mekongi</name>
    <name type="common">Parasitic worm</name>
    <dbReference type="NCBI Taxonomy" id="38744"/>
    <lineage>
        <taxon>Eukaryota</taxon>
        <taxon>Metazoa</taxon>
        <taxon>Spiralia</taxon>
        <taxon>Lophotrochozoa</taxon>
        <taxon>Platyhelminthes</taxon>
        <taxon>Trematoda</taxon>
        <taxon>Digenea</taxon>
        <taxon>Strigeidida</taxon>
        <taxon>Schistosomatoidea</taxon>
        <taxon>Schistosomatidae</taxon>
        <taxon>Schistosoma</taxon>
    </lineage>
</organism>
<dbReference type="Proteomes" id="UP001292079">
    <property type="component" value="Unassembled WGS sequence"/>
</dbReference>
<gene>
    <name evidence="2" type="ORF">MN116_007626</name>
</gene>
<keyword evidence="3" id="KW-1185">Reference proteome</keyword>
<feature type="transmembrane region" description="Helical" evidence="1">
    <location>
        <begin position="48"/>
        <end position="71"/>
    </location>
</feature>
<sequence>GFHSLYKYLYTHNCIHNKVFGNYIIVKKGFSDQNTFIYSKHYFIILKIMNSTFTSIITFCIMITIINYQLYELNAVYLPFNYRWSYLSYLPNDNDDTIQQHRLLSPITSSLTNRMHKRGPELIIPFISGETPAKKLEYD</sequence>
<comment type="caution">
    <text evidence="2">The sequence shown here is derived from an EMBL/GenBank/DDBJ whole genome shotgun (WGS) entry which is preliminary data.</text>
</comment>
<proteinExistence type="predicted"/>
<accession>A0AAE1Z7A4</accession>
<evidence type="ECO:0000313" key="3">
    <source>
        <dbReference type="Proteomes" id="UP001292079"/>
    </source>
</evidence>
<evidence type="ECO:0000313" key="2">
    <source>
        <dbReference type="EMBL" id="KAK4468418.1"/>
    </source>
</evidence>
<keyword evidence="1" id="KW-0472">Membrane</keyword>
<name>A0AAE1Z7A4_SCHME</name>
<protein>
    <submittedName>
        <fullName evidence="2">Uncharacterized protein</fullName>
    </submittedName>
</protein>
<evidence type="ECO:0000256" key="1">
    <source>
        <dbReference type="SAM" id="Phobius"/>
    </source>
</evidence>
<feature type="non-terminal residue" evidence="2">
    <location>
        <position position="139"/>
    </location>
</feature>
<reference evidence="2" key="2">
    <citation type="journal article" date="2023" name="Infect Dis Poverty">
        <title>Chromosome-scale genome of the human blood fluke Schistosoma mekongi and its implications for public health.</title>
        <authorList>
            <person name="Zhou M."/>
            <person name="Xu L."/>
            <person name="Xu D."/>
            <person name="Chen W."/>
            <person name="Khan J."/>
            <person name="Hu Y."/>
            <person name="Huang H."/>
            <person name="Wei H."/>
            <person name="Zhang Y."/>
            <person name="Chusongsang P."/>
            <person name="Tanasarnprasert K."/>
            <person name="Hu X."/>
            <person name="Limpanont Y."/>
            <person name="Lv Z."/>
        </authorList>
    </citation>
    <scope>NUCLEOTIDE SEQUENCE</scope>
    <source>
        <strain evidence="2">LV_2022a</strain>
    </source>
</reference>
<keyword evidence="1" id="KW-0812">Transmembrane</keyword>